<dbReference type="InterPro" id="IPR002934">
    <property type="entry name" value="Polymerase_NTP_transf_dom"/>
</dbReference>
<dbReference type="Proteomes" id="UP000572072">
    <property type="component" value="Unassembled WGS sequence"/>
</dbReference>
<name>A0A7Y3ZA36_9VIBR</name>
<keyword evidence="2" id="KW-0808">Transferase</keyword>
<evidence type="ECO:0000313" key="3">
    <source>
        <dbReference type="Proteomes" id="UP000572072"/>
    </source>
</evidence>
<proteinExistence type="predicted"/>
<dbReference type="GO" id="GO:0016779">
    <property type="term" value="F:nucleotidyltransferase activity"/>
    <property type="evidence" value="ECO:0007669"/>
    <property type="project" value="InterPro"/>
</dbReference>
<dbReference type="InterPro" id="IPR043519">
    <property type="entry name" value="NT_sf"/>
</dbReference>
<dbReference type="SUPFAM" id="SSF81301">
    <property type="entry name" value="Nucleotidyltransferase"/>
    <property type="match status" value="1"/>
</dbReference>
<sequence length="273" mass="30927">MTNKRVAAYGDGYLKNNGLDHQGYIINPCSQDRIQPEFTHLIETTLQSLQSSLSGTLHSVYLYGSIAKGSAIPFLSDLDLSLVFNEPINDADTKYLAQLSLDLQLQFPIVSKIDFDSGHVEEVLNPREKYRWQFWLKHSCCCIWGEDLSVDFCKHKPNIKIAHELNHDLAAFIIAIKDNQSLTEAIKSKSMAKKILRTAYYLIAHEDDSWYTDLDKCSESLLKFYPDDKQAIHDALHLAIDETTDSTLAIKVYQTFGTKLAQKLNGVSLYSSQ</sequence>
<dbReference type="Gene3D" id="3.30.460.10">
    <property type="entry name" value="Beta Polymerase, domain 2"/>
    <property type="match status" value="1"/>
</dbReference>
<comment type="caution">
    <text evidence="2">The sequence shown here is derived from an EMBL/GenBank/DDBJ whole genome shotgun (WGS) entry which is preliminary data.</text>
</comment>
<accession>A0A7Y3ZA36</accession>
<evidence type="ECO:0000313" key="2">
    <source>
        <dbReference type="EMBL" id="NOH49296.1"/>
    </source>
</evidence>
<protein>
    <submittedName>
        <fullName evidence="2">Nucleotidyltransferase domain-containing protein</fullName>
    </submittedName>
</protein>
<dbReference type="EMBL" id="VTYN01000014">
    <property type="protein sequence ID" value="NOH49296.1"/>
    <property type="molecule type" value="Genomic_DNA"/>
</dbReference>
<organism evidence="2 3">
    <name type="scientific">Vibrio rotiferianus</name>
    <dbReference type="NCBI Taxonomy" id="190895"/>
    <lineage>
        <taxon>Bacteria</taxon>
        <taxon>Pseudomonadati</taxon>
        <taxon>Pseudomonadota</taxon>
        <taxon>Gammaproteobacteria</taxon>
        <taxon>Vibrionales</taxon>
        <taxon>Vibrionaceae</taxon>
        <taxon>Vibrio</taxon>
    </lineage>
</organism>
<dbReference type="Pfam" id="PF01909">
    <property type="entry name" value="NTP_transf_2"/>
    <property type="match status" value="1"/>
</dbReference>
<evidence type="ECO:0000259" key="1">
    <source>
        <dbReference type="Pfam" id="PF01909"/>
    </source>
</evidence>
<dbReference type="AlphaFoldDB" id="A0A7Y3ZA36"/>
<dbReference type="CDD" id="cd05403">
    <property type="entry name" value="NT_KNTase_like"/>
    <property type="match status" value="1"/>
</dbReference>
<gene>
    <name evidence="2" type="ORF">F0262_14680</name>
</gene>
<reference evidence="2 3" key="1">
    <citation type="submission" date="2019-08" db="EMBL/GenBank/DDBJ databases">
        <title>Draft genome sequencing and comparative genomics of hatchery-associated Vibrios.</title>
        <authorList>
            <person name="Kehlet-Delgado H."/>
            <person name="Mueller R.S."/>
        </authorList>
    </citation>
    <scope>NUCLEOTIDE SEQUENCE [LARGE SCALE GENOMIC DNA]</scope>
    <source>
        <strain evidence="2 3">00-78-3</strain>
    </source>
</reference>
<feature type="domain" description="Polymerase nucleotidyl transferase" evidence="1">
    <location>
        <begin position="54"/>
        <end position="105"/>
    </location>
</feature>